<dbReference type="InterPro" id="IPR051189">
    <property type="entry name" value="Splicing_assoc_domain"/>
</dbReference>
<feature type="region of interest" description="Disordered" evidence="9">
    <location>
        <begin position="417"/>
        <end position="447"/>
    </location>
</feature>
<protein>
    <recommendedName>
        <fullName evidence="4">Protein SQS1</fullName>
    </recommendedName>
</protein>
<keyword evidence="8" id="KW-0539">Nucleus</keyword>
<proteinExistence type="inferred from homology"/>
<organism evidence="12 13">
    <name type="scientific">Diplogelasinospora grovesii</name>
    <dbReference type="NCBI Taxonomy" id="303347"/>
    <lineage>
        <taxon>Eukaryota</taxon>
        <taxon>Fungi</taxon>
        <taxon>Dikarya</taxon>
        <taxon>Ascomycota</taxon>
        <taxon>Pezizomycotina</taxon>
        <taxon>Sordariomycetes</taxon>
        <taxon>Sordariomycetidae</taxon>
        <taxon>Sordariales</taxon>
        <taxon>Diplogelasinosporaceae</taxon>
        <taxon>Diplogelasinospora</taxon>
    </lineage>
</organism>
<dbReference type="InterPro" id="IPR001374">
    <property type="entry name" value="R3H_dom"/>
</dbReference>
<dbReference type="GO" id="GO:0008380">
    <property type="term" value="P:RNA splicing"/>
    <property type="evidence" value="ECO:0007669"/>
    <property type="project" value="UniProtKB-KW"/>
</dbReference>
<keyword evidence="6" id="KW-0507">mRNA processing</keyword>
<dbReference type="GO" id="GO:0005634">
    <property type="term" value="C:nucleus"/>
    <property type="evidence" value="ECO:0007669"/>
    <property type="project" value="UniProtKB-SubCell"/>
</dbReference>
<dbReference type="GO" id="GO:0006397">
    <property type="term" value="P:mRNA processing"/>
    <property type="evidence" value="ECO:0007669"/>
    <property type="project" value="UniProtKB-KW"/>
</dbReference>
<accession>A0AAN6S5F8</accession>
<feature type="domain" description="G-patch" evidence="10">
    <location>
        <begin position="669"/>
        <end position="712"/>
    </location>
</feature>
<evidence type="ECO:0000256" key="9">
    <source>
        <dbReference type="SAM" id="MobiDB-lite"/>
    </source>
</evidence>
<name>A0AAN6S5F8_9PEZI</name>
<sequence length="712" mass="77769">MRNKRNKRPSAGPKAARLRSSAAQNRTRDIAFPGLTNMAPTGFTMQDEARNTASHKPNWGQDSRLRQKPVTFVSAGFVEPLKETQPSEAQAPVSVQLGDENAEDSEEALEADAAEETDMPVGDLDETMPEIGSQEEGCNKKDDAKVDIGTSGGSSENPDSLFFFDLRGEKRVGKGEHSPPDIPDPRSSPDHSDSSEEVIVFRGRSTISQINNKIVHDPPTSSGKASSSHKKKDHLNHHVETATSDPRVKAQPSIGSNPQQRARSQRSHRRLKKTQEEEEEDEILADYIANMAAQSEDDGLADQKQPFSSRRELGGQHGAFDIGDLDGGAVPLVEYPFNDEVQLDGANESSDTDSDSDLDESAEDGLNGGSEEVDELEGGMDSEVDDETLARLLSKQEELGVGSHELVRCSGSYLEIESSTTSARNLPGAASKAGRGPNRKKGTRASASAVAEAFDDLDLTDWDQPVPWKSGKGRRSKQPPAFNVSDSELDAALRTAWQRDRERKKKRKLEREELRTQGLLGKHANPDDLRVKYRTGMKLDDVKTELTAFLVGTAETIQFPPMDKQARKVLHELASKFKVKSQSTGNGDQRRPVLYRTKHTATYSETRIEEATSHVDQAAVRINRKYFHRIDIKGKAVPKTIAAGGRAGGKAVTYRDGEVVGASVPELGQANRGHAMLEKMGWTKGMALGAEDNKGILEPVRQVVKRSKAGLG</sequence>
<comment type="caution">
    <text evidence="12">The sequence shown here is derived from an EMBL/GenBank/DDBJ whole genome shotgun (WGS) entry which is preliminary data.</text>
</comment>
<feature type="compositionally biased region" description="Basic and acidic residues" evidence="9">
    <location>
        <begin position="166"/>
        <end position="194"/>
    </location>
</feature>
<comment type="subcellular location">
    <subcellularLocation>
        <location evidence="2">Cytoplasm</location>
    </subcellularLocation>
    <subcellularLocation>
        <location evidence="1">Nucleus</location>
    </subcellularLocation>
</comment>
<evidence type="ECO:0000256" key="3">
    <source>
        <dbReference type="ARBA" id="ARBA00010306"/>
    </source>
</evidence>
<feature type="region of interest" description="Disordered" evidence="9">
    <location>
        <begin position="1"/>
        <end position="42"/>
    </location>
</feature>
<evidence type="ECO:0000256" key="5">
    <source>
        <dbReference type="ARBA" id="ARBA00022490"/>
    </source>
</evidence>
<evidence type="ECO:0000259" key="10">
    <source>
        <dbReference type="PROSITE" id="PS50174"/>
    </source>
</evidence>
<dbReference type="EMBL" id="MU853786">
    <property type="protein sequence ID" value="KAK3941149.1"/>
    <property type="molecule type" value="Genomic_DNA"/>
</dbReference>
<feature type="region of interest" description="Disordered" evidence="9">
    <location>
        <begin position="79"/>
        <end position="386"/>
    </location>
</feature>
<evidence type="ECO:0000256" key="4">
    <source>
        <dbReference type="ARBA" id="ARBA00018964"/>
    </source>
</evidence>
<evidence type="ECO:0000256" key="1">
    <source>
        <dbReference type="ARBA" id="ARBA00004123"/>
    </source>
</evidence>
<dbReference type="AlphaFoldDB" id="A0AAN6S5F8"/>
<feature type="domain" description="R3H" evidence="11">
    <location>
        <begin position="536"/>
        <end position="598"/>
    </location>
</feature>
<evidence type="ECO:0000256" key="2">
    <source>
        <dbReference type="ARBA" id="ARBA00004496"/>
    </source>
</evidence>
<evidence type="ECO:0000256" key="6">
    <source>
        <dbReference type="ARBA" id="ARBA00022664"/>
    </source>
</evidence>
<feature type="compositionally biased region" description="Acidic residues" evidence="9">
    <location>
        <begin position="100"/>
        <end position="128"/>
    </location>
</feature>
<dbReference type="InterPro" id="IPR000467">
    <property type="entry name" value="G_patch_dom"/>
</dbReference>
<keyword evidence="13" id="KW-1185">Reference proteome</keyword>
<dbReference type="SUPFAM" id="SSF82708">
    <property type="entry name" value="R3H domain"/>
    <property type="match status" value="1"/>
</dbReference>
<keyword evidence="5" id="KW-0963">Cytoplasm</keyword>
<evidence type="ECO:0000256" key="8">
    <source>
        <dbReference type="ARBA" id="ARBA00023242"/>
    </source>
</evidence>
<dbReference type="PANTHER" id="PTHR14195">
    <property type="entry name" value="G PATCH DOMAIN CONTAINING PROTEIN 2"/>
    <property type="match status" value="1"/>
</dbReference>
<feature type="compositionally biased region" description="Basic and acidic residues" evidence="9">
    <location>
        <begin position="137"/>
        <end position="146"/>
    </location>
</feature>
<keyword evidence="7" id="KW-0508">mRNA splicing</keyword>
<dbReference type="Gene3D" id="3.30.1370.50">
    <property type="entry name" value="R3H-like domain"/>
    <property type="match status" value="1"/>
</dbReference>
<dbReference type="GO" id="GO:0005737">
    <property type="term" value="C:cytoplasm"/>
    <property type="evidence" value="ECO:0007669"/>
    <property type="project" value="UniProtKB-SubCell"/>
</dbReference>
<dbReference type="GO" id="GO:0003676">
    <property type="term" value="F:nucleic acid binding"/>
    <property type="evidence" value="ECO:0007669"/>
    <property type="project" value="UniProtKB-UniRule"/>
</dbReference>
<gene>
    <name evidence="12" type="ORF">QBC46DRAFT_383338</name>
</gene>
<evidence type="ECO:0000256" key="7">
    <source>
        <dbReference type="ARBA" id="ARBA00023187"/>
    </source>
</evidence>
<dbReference type="SMART" id="SM00443">
    <property type="entry name" value="G_patch"/>
    <property type="match status" value="1"/>
</dbReference>
<dbReference type="CDD" id="cd02646">
    <property type="entry name" value="R3H_G-patch"/>
    <property type="match status" value="1"/>
</dbReference>
<dbReference type="PROSITE" id="PS51061">
    <property type="entry name" value="R3H"/>
    <property type="match status" value="1"/>
</dbReference>
<feature type="compositionally biased region" description="Acidic residues" evidence="9">
    <location>
        <begin position="371"/>
        <end position="386"/>
    </location>
</feature>
<reference evidence="13" key="1">
    <citation type="journal article" date="2023" name="Mol. Phylogenet. Evol.">
        <title>Genome-scale phylogeny and comparative genomics of the fungal order Sordariales.</title>
        <authorList>
            <person name="Hensen N."/>
            <person name="Bonometti L."/>
            <person name="Westerberg I."/>
            <person name="Brannstrom I.O."/>
            <person name="Guillou S."/>
            <person name="Cros-Aarteil S."/>
            <person name="Calhoun S."/>
            <person name="Haridas S."/>
            <person name="Kuo A."/>
            <person name="Mondo S."/>
            <person name="Pangilinan J."/>
            <person name="Riley R."/>
            <person name="LaButti K."/>
            <person name="Andreopoulos B."/>
            <person name="Lipzen A."/>
            <person name="Chen C."/>
            <person name="Yan M."/>
            <person name="Daum C."/>
            <person name="Ng V."/>
            <person name="Clum A."/>
            <person name="Steindorff A."/>
            <person name="Ohm R.A."/>
            <person name="Martin F."/>
            <person name="Silar P."/>
            <person name="Natvig D.O."/>
            <person name="Lalanne C."/>
            <person name="Gautier V."/>
            <person name="Ament-Velasquez S.L."/>
            <person name="Kruys A."/>
            <person name="Hutchinson M.I."/>
            <person name="Powell A.J."/>
            <person name="Barry K."/>
            <person name="Miller A.N."/>
            <person name="Grigoriev I.V."/>
            <person name="Debuchy R."/>
            <person name="Gladieux P."/>
            <person name="Hiltunen Thoren M."/>
            <person name="Johannesson H."/>
        </authorList>
    </citation>
    <scope>NUCLEOTIDE SEQUENCE [LARGE SCALE GENOMIC DNA]</scope>
    <source>
        <strain evidence="13">CBS 340.73</strain>
    </source>
</reference>
<evidence type="ECO:0000259" key="11">
    <source>
        <dbReference type="PROSITE" id="PS51061"/>
    </source>
</evidence>
<dbReference type="SMART" id="SM00393">
    <property type="entry name" value="R3H"/>
    <property type="match status" value="1"/>
</dbReference>
<evidence type="ECO:0000313" key="13">
    <source>
        <dbReference type="Proteomes" id="UP001303473"/>
    </source>
</evidence>
<dbReference type="InterPro" id="IPR036867">
    <property type="entry name" value="R3H_dom_sf"/>
</dbReference>
<dbReference type="Pfam" id="PF01585">
    <property type="entry name" value="G-patch"/>
    <property type="match status" value="1"/>
</dbReference>
<dbReference type="Pfam" id="PF01424">
    <property type="entry name" value="R3H"/>
    <property type="match status" value="1"/>
</dbReference>
<evidence type="ECO:0000313" key="12">
    <source>
        <dbReference type="EMBL" id="KAK3941149.1"/>
    </source>
</evidence>
<feature type="compositionally biased region" description="Acidic residues" evidence="9">
    <location>
        <begin position="350"/>
        <end position="363"/>
    </location>
</feature>
<feature type="compositionally biased region" description="Basic residues" evidence="9">
    <location>
        <begin position="263"/>
        <end position="272"/>
    </location>
</feature>
<comment type="similarity">
    <text evidence="3">Belongs to the SQS1 family.</text>
</comment>
<dbReference type="InterPro" id="IPR034082">
    <property type="entry name" value="R3H_G-patch"/>
</dbReference>
<dbReference type="Proteomes" id="UP001303473">
    <property type="component" value="Unassembled WGS sequence"/>
</dbReference>
<dbReference type="PROSITE" id="PS50174">
    <property type="entry name" value="G_PATCH"/>
    <property type="match status" value="1"/>
</dbReference>